<dbReference type="SUPFAM" id="SSF56112">
    <property type="entry name" value="Protein kinase-like (PK-like)"/>
    <property type="match status" value="1"/>
</dbReference>
<keyword evidence="5" id="KW-1185">Reference proteome</keyword>
<evidence type="ECO:0000256" key="1">
    <source>
        <dbReference type="ARBA" id="ARBA00009670"/>
    </source>
</evidence>
<dbReference type="PANTHER" id="PTHR43173:SF37">
    <property type="entry name" value="ABC1 FAMILY PROTEIN C10F6.14C"/>
    <property type="match status" value="1"/>
</dbReference>
<proteinExistence type="inferred from homology"/>
<protein>
    <recommendedName>
        <fullName evidence="3">ABC1 atypical kinase-like domain-containing protein</fullName>
    </recommendedName>
</protein>
<sequence length="602" mass="68782">MLGASFRSGRLASSSRLVRRDRSLVHTVRRDVATMTRPGQGSQGSQGSQGRSRTGRRWLVGIAVAIGSAYAADTYYSNVGSRSAKALYVMSYIAYQYSHLDATTSQNMAQLHESAATRLCEMIEENKGLYIKLGQAIANQGTLFPVQFQRKFARLYDNAPVDPWRKIDELLKNNLGVDYEKRVFGGGISHEPIASASIAQVHRAVLTDGTEVAVKVQHPYIEHQIDADLWVYRVVTRMYERVFEVPMSFFSQYISDQLEKEVDFFHEGRNSERIAQLVAKDPTLRGSGVVIPETFPEHTTKQVLITEWVEGVSLSDKDRLIEEGYDLKRLMNQYLSVLGRQIFEYGFVHSDPHPGNLIARRRRTQRGDSRVGHQSDNHRDSYFSWFSQLSWFSWFWPSPCPVQELVILDHGLYIDLSPRFRREYAQLWENIFSFNVKGIQAIGDAWGIKSTDLFATLVQLRPVKIPQKSNETTNRSEQDVNEALRDFLDDSSKFPLELIFMSRTMRMMQNLNQQFGSPVNRVAILTRQSVASIEELHGGGWVAWMQLLPVRVILLANDIGFLLVRLRQLWLGDRYGGKKAGIEDYLEVYMKNTAKSIGMEWV</sequence>
<feature type="region of interest" description="Disordered" evidence="2">
    <location>
        <begin position="28"/>
        <end position="53"/>
    </location>
</feature>
<evidence type="ECO:0000313" key="4">
    <source>
        <dbReference type="EMBL" id="CAK7896706.1"/>
    </source>
</evidence>
<dbReference type="InterPro" id="IPR011009">
    <property type="entry name" value="Kinase-like_dom_sf"/>
</dbReference>
<comment type="similarity">
    <text evidence="1">Belongs to the protein kinase superfamily. ADCK protein kinase family.</text>
</comment>
<dbReference type="Proteomes" id="UP001497600">
    <property type="component" value="Chromosome B"/>
</dbReference>
<gene>
    <name evidence="4" type="ORF">CAAN4_B06436</name>
</gene>
<dbReference type="EMBL" id="OZ004254">
    <property type="protein sequence ID" value="CAK7896706.1"/>
    <property type="molecule type" value="Genomic_DNA"/>
</dbReference>
<evidence type="ECO:0000313" key="5">
    <source>
        <dbReference type="Proteomes" id="UP001497600"/>
    </source>
</evidence>
<dbReference type="InterPro" id="IPR004147">
    <property type="entry name" value="ABC1_dom"/>
</dbReference>
<dbReference type="InterPro" id="IPR051130">
    <property type="entry name" value="Mito_struct-func_regulator"/>
</dbReference>
<feature type="compositionally biased region" description="Low complexity" evidence="2">
    <location>
        <begin position="39"/>
        <end position="52"/>
    </location>
</feature>
<name>A0ABP0E7P3_9ASCO</name>
<dbReference type="Pfam" id="PF03109">
    <property type="entry name" value="ABC1"/>
    <property type="match status" value="1"/>
</dbReference>
<feature type="domain" description="ABC1 atypical kinase-like" evidence="3">
    <location>
        <begin position="155"/>
        <end position="441"/>
    </location>
</feature>
<accession>A0ABP0E7P3</accession>
<reference evidence="4 5" key="1">
    <citation type="submission" date="2024-01" db="EMBL/GenBank/DDBJ databases">
        <authorList>
            <consortium name="Genoscope - CEA"/>
            <person name="William W."/>
        </authorList>
    </citation>
    <scope>NUCLEOTIDE SEQUENCE [LARGE SCALE GENOMIC DNA]</scope>
    <source>
        <strain evidence="4 5">29B2s-10</strain>
    </source>
</reference>
<evidence type="ECO:0000256" key="2">
    <source>
        <dbReference type="SAM" id="MobiDB-lite"/>
    </source>
</evidence>
<organism evidence="4 5">
    <name type="scientific">[Candida] anglica</name>
    <dbReference type="NCBI Taxonomy" id="148631"/>
    <lineage>
        <taxon>Eukaryota</taxon>
        <taxon>Fungi</taxon>
        <taxon>Dikarya</taxon>
        <taxon>Ascomycota</taxon>
        <taxon>Saccharomycotina</taxon>
        <taxon>Pichiomycetes</taxon>
        <taxon>Debaryomycetaceae</taxon>
        <taxon>Kurtzmaniella</taxon>
    </lineage>
</organism>
<dbReference type="CDD" id="cd13969">
    <property type="entry name" value="ADCK1-like"/>
    <property type="match status" value="1"/>
</dbReference>
<evidence type="ECO:0000259" key="3">
    <source>
        <dbReference type="Pfam" id="PF03109"/>
    </source>
</evidence>
<dbReference type="InterPro" id="IPR045307">
    <property type="entry name" value="ADCK1_dom"/>
</dbReference>
<dbReference type="PANTHER" id="PTHR43173">
    <property type="entry name" value="ABC1 FAMILY PROTEIN"/>
    <property type="match status" value="1"/>
</dbReference>